<sequence length="234" mass="25358">MTGIGTPISHKIHPLPIAQSPDFKGKRAGRSLVPWRSRVRRGHDILAGMNKPVRLAVESVPETLFTAREYLRMHDAGAFSDMNVELVRGELRKMMSGGFSHGALNARLIAKLITAYSATDRCLAVDLMIGIGPLTIRGADIAVVMPDVPSSGPVPPDRVVLIVEVSVTTLGTDLGEKQAEYATAGVPDYWVADVEARVMHVMRSPERERYAERSVVPFDQPLAVPGTAETIVVA</sequence>
<dbReference type="Proteomes" id="UP000652430">
    <property type="component" value="Unassembled WGS sequence"/>
</dbReference>
<protein>
    <recommendedName>
        <fullName evidence="1">Putative restriction endonuclease domain-containing protein</fullName>
    </recommendedName>
</protein>
<evidence type="ECO:0000313" key="3">
    <source>
        <dbReference type="Proteomes" id="UP000652430"/>
    </source>
</evidence>
<reference evidence="3" key="1">
    <citation type="journal article" date="2019" name="Int. J. Syst. Evol. Microbiol.">
        <title>The Global Catalogue of Microorganisms (GCM) 10K type strain sequencing project: providing services to taxonomists for standard genome sequencing and annotation.</title>
        <authorList>
            <consortium name="The Broad Institute Genomics Platform"/>
            <consortium name="The Broad Institute Genome Sequencing Center for Infectious Disease"/>
            <person name="Wu L."/>
            <person name="Ma J."/>
        </authorList>
    </citation>
    <scope>NUCLEOTIDE SEQUENCE [LARGE SCALE GENOMIC DNA]</scope>
    <source>
        <strain evidence="3">CGMCC 1.8957</strain>
    </source>
</reference>
<dbReference type="PANTHER" id="PTHR35400:SF1">
    <property type="entry name" value="SLR1083 PROTEIN"/>
    <property type="match status" value="1"/>
</dbReference>
<dbReference type="SUPFAM" id="SSF52980">
    <property type="entry name" value="Restriction endonuclease-like"/>
    <property type="match status" value="1"/>
</dbReference>
<dbReference type="EMBL" id="BNAQ01000003">
    <property type="protein sequence ID" value="GHH18220.1"/>
    <property type="molecule type" value="Genomic_DNA"/>
</dbReference>
<organism evidence="2 3">
    <name type="scientific">Sphingomonas glacialis</name>
    <dbReference type="NCBI Taxonomy" id="658225"/>
    <lineage>
        <taxon>Bacteria</taxon>
        <taxon>Pseudomonadati</taxon>
        <taxon>Pseudomonadota</taxon>
        <taxon>Alphaproteobacteria</taxon>
        <taxon>Sphingomonadales</taxon>
        <taxon>Sphingomonadaceae</taxon>
        <taxon>Sphingomonas</taxon>
    </lineage>
</organism>
<dbReference type="Gene3D" id="3.90.1570.10">
    <property type="entry name" value="tt1808, chain A"/>
    <property type="match status" value="1"/>
</dbReference>
<keyword evidence="3" id="KW-1185">Reference proteome</keyword>
<dbReference type="InterPro" id="IPR011335">
    <property type="entry name" value="Restrct_endonuc-II-like"/>
</dbReference>
<evidence type="ECO:0000259" key="1">
    <source>
        <dbReference type="Pfam" id="PF05685"/>
    </source>
</evidence>
<comment type="caution">
    <text evidence="2">The sequence shown here is derived from an EMBL/GenBank/DDBJ whole genome shotgun (WGS) entry which is preliminary data.</text>
</comment>
<dbReference type="InterPro" id="IPR012296">
    <property type="entry name" value="Nuclease_put_TT1808"/>
</dbReference>
<evidence type="ECO:0000313" key="2">
    <source>
        <dbReference type="EMBL" id="GHH18220.1"/>
    </source>
</evidence>
<accession>A0ABQ3LJP3</accession>
<dbReference type="InterPro" id="IPR008538">
    <property type="entry name" value="Uma2"/>
</dbReference>
<dbReference type="CDD" id="cd06260">
    <property type="entry name" value="DUF820-like"/>
    <property type="match status" value="1"/>
</dbReference>
<feature type="domain" description="Putative restriction endonuclease" evidence="1">
    <location>
        <begin position="69"/>
        <end position="224"/>
    </location>
</feature>
<gene>
    <name evidence="2" type="ORF">GCM10008023_23770</name>
</gene>
<dbReference type="Pfam" id="PF05685">
    <property type="entry name" value="Uma2"/>
    <property type="match status" value="1"/>
</dbReference>
<name>A0ABQ3LJP3_9SPHN</name>
<proteinExistence type="predicted"/>
<dbReference type="PANTHER" id="PTHR35400">
    <property type="entry name" value="SLR1083 PROTEIN"/>
    <property type="match status" value="1"/>
</dbReference>